<protein>
    <submittedName>
        <fullName evidence="2">Voltage-dependent calcium channel subunit alpha-2/delta-3-like protein</fullName>
    </submittedName>
</protein>
<dbReference type="Pfam" id="PF08473">
    <property type="entry name" value="VGCC_alpha2"/>
    <property type="match status" value="1"/>
</dbReference>
<dbReference type="Proteomes" id="UP000762676">
    <property type="component" value="Unassembled WGS sequence"/>
</dbReference>
<dbReference type="GO" id="GO:0005245">
    <property type="term" value="F:voltage-gated calcium channel activity"/>
    <property type="evidence" value="ECO:0007669"/>
    <property type="project" value="TreeGrafter"/>
</dbReference>
<evidence type="ECO:0000313" key="3">
    <source>
        <dbReference type="Proteomes" id="UP000762676"/>
    </source>
</evidence>
<evidence type="ECO:0000313" key="2">
    <source>
        <dbReference type="EMBL" id="GFS11029.1"/>
    </source>
</evidence>
<reference evidence="2 3" key="1">
    <citation type="journal article" date="2021" name="Elife">
        <title>Chloroplast acquisition without the gene transfer in kleptoplastic sea slugs, Plakobranchus ocellatus.</title>
        <authorList>
            <person name="Maeda T."/>
            <person name="Takahashi S."/>
            <person name="Yoshida T."/>
            <person name="Shimamura S."/>
            <person name="Takaki Y."/>
            <person name="Nagai Y."/>
            <person name="Toyoda A."/>
            <person name="Suzuki Y."/>
            <person name="Arimoto A."/>
            <person name="Ishii H."/>
            <person name="Satoh N."/>
            <person name="Nishiyama T."/>
            <person name="Hasebe M."/>
            <person name="Maruyama T."/>
            <person name="Minagawa J."/>
            <person name="Obokata J."/>
            <person name="Shigenobu S."/>
        </authorList>
    </citation>
    <scope>NUCLEOTIDE SEQUENCE [LARGE SCALE GENOMIC DNA]</scope>
</reference>
<dbReference type="PANTHER" id="PTHR10166:SF37">
    <property type="entry name" value="STOLID, ISOFORM H"/>
    <property type="match status" value="1"/>
</dbReference>
<evidence type="ECO:0000259" key="1">
    <source>
        <dbReference type="Pfam" id="PF08473"/>
    </source>
</evidence>
<gene>
    <name evidence="2" type="ORF">ElyMa_003075300</name>
</gene>
<sequence length="407" mass="45946">LGLGKIWIGTASGLTRTYGDGGFIPHWDEKNTETIKSLYYKRAVDGLDNKYKYVFTGAIPSSRKESAANLTITMSTALIFGGGSRGGPMGVVAFNMRYSAFNDHLARYTFNCRDPQCYLTCNDTQHVLCYIVDDNGYILANNNPDYNGTGSFLGSQNPRLMTELVRDKIYKGLKLTDYQGICYIRAKTSQESASSYTQNPLRLMSRLIFWVFSELAMLISEWNIFSHFTFGTVWGQMEARDEEECGEWIEESEAKYFYCNFVVNETTGKKVFVQKVLDFSSCITSLMRYTLNKHALIRQQKRSFLPGCAEQCAEGGSNSFKGCKLRDATHSLWTQNLNRKKKILLPSFLDLTSHNEATQCQTSLNFANELKEVDSTRTPNNRTLCLDATSEVGKILSSAWSWSISVV</sequence>
<dbReference type="AlphaFoldDB" id="A0AAV4IL13"/>
<accession>A0AAV4IL13</accession>
<keyword evidence="3" id="KW-1185">Reference proteome</keyword>
<feature type="non-terminal residue" evidence="2">
    <location>
        <position position="1"/>
    </location>
</feature>
<proteinExistence type="predicted"/>
<dbReference type="GO" id="GO:0005891">
    <property type="term" value="C:voltage-gated calcium channel complex"/>
    <property type="evidence" value="ECO:0007669"/>
    <property type="project" value="TreeGrafter"/>
</dbReference>
<dbReference type="InterPro" id="IPR013680">
    <property type="entry name" value="VDCC_a2/dsu"/>
</dbReference>
<comment type="caution">
    <text evidence="2">The sequence shown here is derived from an EMBL/GenBank/DDBJ whole genome shotgun (WGS) entry which is preliminary data.</text>
</comment>
<dbReference type="PANTHER" id="PTHR10166">
    <property type="entry name" value="VOLTAGE-DEPENDENT CALCIUM CHANNEL SUBUNIT ALPHA-2/DELTA-RELATED"/>
    <property type="match status" value="1"/>
</dbReference>
<dbReference type="EMBL" id="BMAT01006362">
    <property type="protein sequence ID" value="GFS11029.1"/>
    <property type="molecule type" value="Genomic_DNA"/>
</dbReference>
<feature type="domain" description="Voltage-dependent calcium channel alpha-2/delta subunit conserved region" evidence="1">
    <location>
        <begin position="7"/>
        <end position="193"/>
    </location>
</feature>
<dbReference type="InterPro" id="IPR051173">
    <property type="entry name" value="Ca_channel_alpha-2/delta"/>
</dbReference>
<name>A0AAV4IL13_9GAST</name>
<organism evidence="2 3">
    <name type="scientific">Elysia marginata</name>
    <dbReference type="NCBI Taxonomy" id="1093978"/>
    <lineage>
        <taxon>Eukaryota</taxon>
        <taxon>Metazoa</taxon>
        <taxon>Spiralia</taxon>
        <taxon>Lophotrochozoa</taxon>
        <taxon>Mollusca</taxon>
        <taxon>Gastropoda</taxon>
        <taxon>Heterobranchia</taxon>
        <taxon>Euthyneura</taxon>
        <taxon>Panpulmonata</taxon>
        <taxon>Sacoglossa</taxon>
        <taxon>Placobranchoidea</taxon>
        <taxon>Plakobranchidae</taxon>
        <taxon>Elysia</taxon>
    </lineage>
</organism>